<dbReference type="EMBL" id="WBWX01000002">
    <property type="protein sequence ID" value="KAB2801640.1"/>
    <property type="molecule type" value="Genomic_DNA"/>
</dbReference>
<dbReference type="Gene3D" id="1.10.287.1490">
    <property type="match status" value="1"/>
</dbReference>
<evidence type="ECO:0000256" key="1">
    <source>
        <dbReference type="SAM" id="Coils"/>
    </source>
</evidence>
<evidence type="ECO:0000256" key="2">
    <source>
        <dbReference type="SAM" id="MobiDB-lite"/>
    </source>
</evidence>
<gene>
    <name evidence="3" type="ORF">F9L06_08150</name>
</gene>
<proteinExistence type="predicted"/>
<organism evidence="3 4">
    <name type="scientific">Brucella anthropi</name>
    <name type="common">Ochrobactrum anthropi</name>
    <dbReference type="NCBI Taxonomy" id="529"/>
    <lineage>
        <taxon>Bacteria</taxon>
        <taxon>Pseudomonadati</taxon>
        <taxon>Pseudomonadota</taxon>
        <taxon>Alphaproteobacteria</taxon>
        <taxon>Hyphomicrobiales</taxon>
        <taxon>Brucellaceae</taxon>
        <taxon>Brucella/Ochrobactrum group</taxon>
        <taxon>Brucella</taxon>
    </lineage>
</organism>
<dbReference type="AlphaFoldDB" id="A0A6I0DTQ0"/>
<name>A0A6I0DTQ0_BRUAN</name>
<accession>A0A6I0DTQ0</accession>
<feature type="region of interest" description="Disordered" evidence="2">
    <location>
        <begin position="163"/>
        <end position="188"/>
    </location>
</feature>
<comment type="caution">
    <text evidence="3">The sequence shown here is derived from an EMBL/GenBank/DDBJ whole genome shotgun (WGS) entry which is preliminary data.</text>
</comment>
<feature type="coiled-coil region" evidence="1">
    <location>
        <begin position="76"/>
        <end position="163"/>
    </location>
</feature>
<sequence length="188" mass="20356">MSKKSIIVVAFPHGGIIPAGVLEKPANVSVLPHEPIEVPKFYGEHLISDRIAYDFVEAEKRKKVVAVSAANDAEIARADAETLEALNEQIARLTSENEKLTADLDEAGKKISALESDKVKLSGEIGSLQADLKDADKALADERDRLGKELEAERKNVITLTEQLAEVTKPPAQTQESLKMDGDSGKSK</sequence>
<protein>
    <submittedName>
        <fullName evidence="3">Uncharacterized protein</fullName>
    </submittedName>
</protein>
<feature type="compositionally biased region" description="Basic and acidic residues" evidence="2">
    <location>
        <begin position="178"/>
        <end position="188"/>
    </location>
</feature>
<dbReference type="Proteomes" id="UP000441102">
    <property type="component" value="Unassembled WGS sequence"/>
</dbReference>
<dbReference type="RefSeq" id="WP_151576448.1">
    <property type="nucleotide sequence ID" value="NZ_WBWX01000002.1"/>
</dbReference>
<evidence type="ECO:0000313" key="3">
    <source>
        <dbReference type="EMBL" id="KAB2801640.1"/>
    </source>
</evidence>
<keyword evidence="1" id="KW-0175">Coiled coil</keyword>
<evidence type="ECO:0000313" key="4">
    <source>
        <dbReference type="Proteomes" id="UP000441102"/>
    </source>
</evidence>
<reference evidence="3 4" key="1">
    <citation type="submission" date="2019-09" db="EMBL/GenBank/DDBJ databases">
        <title>Taxonomic organization of the family Brucellaceae based on a phylogenomic approach.</title>
        <authorList>
            <person name="Leclercq S."/>
            <person name="Cloeckaert A."/>
            <person name="Zygmunt M.S."/>
        </authorList>
    </citation>
    <scope>NUCLEOTIDE SEQUENCE [LARGE SCALE GENOMIC DNA]</scope>
    <source>
        <strain evidence="3 4">CCUG 34461</strain>
    </source>
</reference>